<organism evidence="4 5">
    <name type="scientific">Aphanomyces stellatus</name>
    <dbReference type="NCBI Taxonomy" id="120398"/>
    <lineage>
        <taxon>Eukaryota</taxon>
        <taxon>Sar</taxon>
        <taxon>Stramenopiles</taxon>
        <taxon>Oomycota</taxon>
        <taxon>Saprolegniomycetes</taxon>
        <taxon>Saprolegniales</taxon>
        <taxon>Verrucalvaceae</taxon>
        <taxon>Aphanomyces</taxon>
    </lineage>
</organism>
<evidence type="ECO:0000256" key="1">
    <source>
        <dbReference type="SAM" id="MobiDB-lite"/>
    </source>
</evidence>
<keyword evidence="5" id="KW-1185">Reference proteome</keyword>
<dbReference type="InterPro" id="IPR036872">
    <property type="entry name" value="CH_dom_sf"/>
</dbReference>
<dbReference type="SMART" id="SM00033">
    <property type="entry name" value="CH"/>
    <property type="match status" value="1"/>
</dbReference>
<protein>
    <submittedName>
        <fullName evidence="4">Aste57867_22257 protein</fullName>
    </submittedName>
</protein>
<dbReference type="CDD" id="cd00014">
    <property type="entry name" value="CH_SF"/>
    <property type="match status" value="1"/>
</dbReference>
<dbReference type="AlphaFoldDB" id="A0A485LL12"/>
<feature type="compositionally biased region" description="Low complexity" evidence="1">
    <location>
        <begin position="133"/>
        <end position="177"/>
    </location>
</feature>
<feature type="region of interest" description="Disordered" evidence="1">
    <location>
        <begin position="313"/>
        <end position="348"/>
    </location>
</feature>
<name>A0A485LL12_9STRA</name>
<accession>A0A485LL12</accession>
<dbReference type="OrthoDB" id="21595at2759"/>
<dbReference type="SUPFAM" id="SSF47576">
    <property type="entry name" value="Calponin-homology domain, CH-domain"/>
    <property type="match status" value="1"/>
</dbReference>
<feature type="compositionally biased region" description="Low complexity" evidence="1">
    <location>
        <begin position="313"/>
        <end position="347"/>
    </location>
</feature>
<dbReference type="Proteomes" id="UP000332933">
    <property type="component" value="Unassembled WGS sequence"/>
</dbReference>
<feature type="compositionally biased region" description="Pro residues" evidence="1">
    <location>
        <begin position="207"/>
        <end position="220"/>
    </location>
</feature>
<gene>
    <name evidence="4" type="primary">Aste57867_22257</name>
    <name evidence="3" type="ORF">As57867_022187</name>
    <name evidence="4" type="ORF">ASTE57867_22257</name>
</gene>
<dbReference type="EMBL" id="VJMH01007024">
    <property type="protein sequence ID" value="KAF0685939.1"/>
    <property type="molecule type" value="Genomic_DNA"/>
</dbReference>
<feature type="domain" description="Calponin-homology (CH)" evidence="2">
    <location>
        <begin position="1"/>
        <end position="109"/>
    </location>
</feature>
<dbReference type="PROSITE" id="PS50021">
    <property type="entry name" value="CH"/>
    <property type="match status" value="1"/>
</dbReference>
<proteinExistence type="predicted"/>
<dbReference type="InterPro" id="IPR001715">
    <property type="entry name" value="CH_dom"/>
</dbReference>
<dbReference type="Gene3D" id="1.10.418.10">
    <property type="entry name" value="Calponin-like domain"/>
    <property type="match status" value="1"/>
</dbReference>
<evidence type="ECO:0000313" key="3">
    <source>
        <dbReference type="EMBL" id="KAF0685939.1"/>
    </source>
</evidence>
<reference evidence="3" key="2">
    <citation type="submission" date="2019-06" db="EMBL/GenBank/DDBJ databases">
        <title>Genomics analysis of Aphanomyces spp. identifies a new class of oomycete effector associated with host adaptation.</title>
        <authorList>
            <person name="Gaulin E."/>
        </authorList>
    </citation>
    <scope>NUCLEOTIDE SEQUENCE</scope>
    <source>
        <strain evidence="3">CBS 578.67</strain>
    </source>
</reference>
<feature type="compositionally biased region" description="Pro residues" evidence="1">
    <location>
        <begin position="284"/>
        <end position="294"/>
    </location>
</feature>
<reference evidence="4 5" key="1">
    <citation type="submission" date="2019-03" db="EMBL/GenBank/DDBJ databases">
        <authorList>
            <person name="Gaulin E."/>
            <person name="Dumas B."/>
        </authorList>
    </citation>
    <scope>NUCLEOTIDE SEQUENCE [LARGE SCALE GENOMIC DNA]</scope>
    <source>
        <strain evidence="4">CBS 568.67</strain>
    </source>
</reference>
<dbReference type="EMBL" id="CAADRA010007050">
    <property type="protein sequence ID" value="VFT98924.1"/>
    <property type="molecule type" value="Genomic_DNA"/>
</dbReference>
<evidence type="ECO:0000313" key="5">
    <source>
        <dbReference type="Proteomes" id="UP000332933"/>
    </source>
</evidence>
<evidence type="ECO:0000259" key="2">
    <source>
        <dbReference type="PROSITE" id="PS50021"/>
    </source>
</evidence>
<evidence type="ECO:0000313" key="4">
    <source>
        <dbReference type="EMBL" id="VFT98924.1"/>
    </source>
</evidence>
<feature type="compositionally biased region" description="Polar residues" evidence="1">
    <location>
        <begin position="195"/>
        <end position="206"/>
    </location>
</feature>
<dbReference type="Pfam" id="PF00307">
    <property type="entry name" value="CH"/>
    <property type="match status" value="1"/>
</dbReference>
<feature type="region of interest" description="Disordered" evidence="1">
    <location>
        <begin position="260"/>
        <end position="296"/>
    </location>
</feature>
<sequence length="476" mass="49560">MDVHAAVSWIQAHTKQPREDGASLCAYLRDGRVLCMLANALSGTNDVRVRSPDRFRTYHALESVSLFLRWARDRAQIGDAAMFTSAQLIDEQDEHAVLVCIDALHAKYGTEPMKPISTDDASVVPTPTKLTPLATSIAPTTTTSPAAVVTPSSSSVPSKQVSSSSSSSSPVKPASSSPKRRLSPKSNQLIADAPQATTDSVDTRSSIPPPVQTPRAPSPAAPVSSVPPAVLTVTPPLVKSTSKLANFVAASAAFRTTPTLIRQPSSRSDEATTRDAVASEPPAVAAPPTTPSPPRNKIASAYLAAIDAQPATTAAATISPSKPSPLPAASLESPPPSRSSSGNASPLRQRSNVASVYLSALQDEDAVVAPVTTSTETEWSVVPCQPTPASDKLEPIVLTLPAFDHGFSLGWSHATSTVAILVHGAPLWPHLALVSINGIAVASGEAPLSLATWTRLLEATAGPFTCQYVSPQVTEV</sequence>
<feature type="region of interest" description="Disordered" evidence="1">
    <location>
        <begin position="133"/>
        <end position="226"/>
    </location>
</feature>